<dbReference type="RefSeq" id="WP_009583845.1">
    <property type="nucleotide sequence ID" value="NZ_AMZN01000218.1"/>
</dbReference>
<evidence type="ECO:0000256" key="3">
    <source>
        <dbReference type="SAM" id="SignalP"/>
    </source>
</evidence>
<name>L8JGM5_9BACT</name>
<reference evidence="4 5" key="1">
    <citation type="submission" date="2012-12" db="EMBL/GenBank/DDBJ databases">
        <title>Genome assembly of Fulvivirga imtechensis AK7.</title>
        <authorList>
            <person name="Nupur N."/>
            <person name="Khatri I."/>
            <person name="Kumar R."/>
            <person name="Subramanian S."/>
            <person name="Pinnaka A."/>
        </authorList>
    </citation>
    <scope>NUCLEOTIDE SEQUENCE [LARGE SCALE GENOMIC DNA]</scope>
    <source>
        <strain evidence="4 5">AK7</strain>
    </source>
</reference>
<keyword evidence="1" id="KW-0175">Coiled coil</keyword>
<comment type="caution">
    <text evidence="4">The sequence shown here is derived from an EMBL/GenBank/DDBJ whole genome shotgun (WGS) entry which is preliminary data.</text>
</comment>
<feature type="region of interest" description="Disordered" evidence="2">
    <location>
        <begin position="180"/>
        <end position="203"/>
    </location>
</feature>
<sequence>MKQVFFIVFCFFYSIASFAQEVEVPDSVKAKIPDFPSEAADGQSTADSLKQALQINKPTNPLDSLPTDSLQQMKSKLQRLQNVSLLLADSLKPGRVGAGKDSLTSKTAGVTGKLDGVKADIDSIKTAATDTLNTKIQRAVDGVVGNTADSLQDLANQPKEKIEGFQRKQQEKLDKVTEGKLDDLPTEGNPLGNASGKIPDTDIGEKVSNIDTPQLGDDELPVNTNIGEELPGVDTPELGEITGGSGEIPVPEAGDITKGVIPEEVGELKDLNLNDRVEKATDINLEKTMDNPVQQVGDKLGDIEEVDQVKSSVGEVKEVTEVAGEYQDDLEAVKEGDYESLEGRAEERLSGFEEMGEFQEQKAQMESLKADYDEKLKQLRHEQDMELLKEKLDKKIKEKAVDHFVGNRDKLLEAQQTLFKYKQKYPNVRSIRNISDETPAERMKRTFVERLVFGVDLQIVKQNELTFMDITPYAGYKVTHRLEAYGGYMWRFHTDMDDGFNFNHTSISGFRGSVNYLIYKGFSAVGSYERIHKKTLPGLAENGKEWHNGVFLGISKKYKIVRSFYGSGQFLYNLAYNNESPYHRRIAVRFGFFLDMKHSKKRKKESRQSENR</sequence>
<evidence type="ECO:0000256" key="1">
    <source>
        <dbReference type="SAM" id="Coils"/>
    </source>
</evidence>
<feature type="signal peptide" evidence="3">
    <location>
        <begin position="1"/>
        <end position="19"/>
    </location>
</feature>
<evidence type="ECO:0000256" key="2">
    <source>
        <dbReference type="SAM" id="MobiDB-lite"/>
    </source>
</evidence>
<evidence type="ECO:0000313" key="5">
    <source>
        <dbReference type="Proteomes" id="UP000011135"/>
    </source>
</evidence>
<dbReference type="OrthoDB" id="980133at2"/>
<protein>
    <recommendedName>
        <fullName evidence="6">Outer membrane protein beta-barrel domain-containing protein</fullName>
    </recommendedName>
</protein>
<dbReference type="EMBL" id="AMZN01000218">
    <property type="protein sequence ID" value="ELR67970.1"/>
    <property type="molecule type" value="Genomic_DNA"/>
</dbReference>
<dbReference type="AlphaFoldDB" id="L8JGM5"/>
<feature type="chain" id="PRO_5003993708" description="Outer membrane protein beta-barrel domain-containing protein" evidence="3">
    <location>
        <begin position="20"/>
        <end position="612"/>
    </location>
</feature>
<organism evidence="4 5">
    <name type="scientific">Fulvivirga imtechensis AK7</name>
    <dbReference type="NCBI Taxonomy" id="1237149"/>
    <lineage>
        <taxon>Bacteria</taxon>
        <taxon>Pseudomonadati</taxon>
        <taxon>Bacteroidota</taxon>
        <taxon>Cytophagia</taxon>
        <taxon>Cytophagales</taxon>
        <taxon>Fulvivirgaceae</taxon>
        <taxon>Fulvivirga</taxon>
    </lineage>
</organism>
<accession>L8JGM5</accession>
<keyword evidence="5" id="KW-1185">Reference proteome</keyword>
<gene>
    <name evidence="4" type="ORF">C900_01508</name>
</gene>
<keyword evidence="3" id="KW-0732">Signal</keyword>
<evidence type="ECO:0000313" key="4">
    <source>
        <dbReference type="EMBL" id="ELR67970.1"/>
    </source>
</evidence>
<dbReference type="Proteomes" id="UP000011135">
    <property type="component" value="Unassembled WGS sequence"/>
</dbReference>
<proteinExistence type="predicted"/>
<feature type="coiled-coil region" evidence="1">
    <location>
        <begin position="355"/>
        <end position="398"/>
    </location>
</feature>
<evidence type="ECO:0008006" key="6">
    <source>
        <dbReference type="Google" id="ProtNLM"/>
    </source>
</evidence>